<dbReference type="InterPro" id="IPR008610">
    <property type="entry name" value="Ebp2"/>
</dbReference>
<keyword evidence="3" id="KW-0690">Ribosome biogenesis</keyword>
<reference evidence="7" key="1">
    <citation type="submission" date="2020-01" db="EMBL/GenBank/DDBJ databases">
        <title>Genome sequence of Kobresia littledalei, the first chromosome-level genome in the family Cyperaceae.</title>
        <authorList>
            <person name="Qu G."/>
        </authorList>
    </citation>
    <scope>NUCLEOTIDE SEQUENCE</scope>
    <source>
        <strain evidence="7">C.B.Clarke</strain>
        <tissue evidence="7">Leaf</tissue>
    </source>
</reference>
<evidence type="ECO:0000256" key="3">
    <source>
        <dbReference type="ARBA" id="ARBA00022517"/>
    </source>
</evidence>
<comment type="subcellular location">
    <subcellularLocation>
        <location evidence="1">Nucleus</location>
        <location evidence="1">Nucleolus</location>
    </subcellularLocation>
</comment>
<evidence type="ECO:0000313" key="8">
    <source>
        <dbReference type="Proteomes" id="UP000623129"/>
    </source>
</evidence>
<dbReference type="AlphaFoldDB" id="A0A833V7M0"/>
<evidence type="ECO:0000256" key="4">
    <source>
        <dbReference type="ARBA" id="ARBA00023054"/>
    </source>
</evidence>
<dbReference type="OrthoDB" id="443772at2759"/>
<dbReference type="GO" id="GO:0005730">
    <property type="term" value="C:nucleolus"/>
    <property type="evidence" value="ECO:0007669"/>
    <property type="project" value="UniProtKB-SubCell"/>
</dbReference>
<comment type="caution">
    <text evidence="7">The sequence shown here is derived from an EMBL/GenBank/DDBJ whole genome shotgun (WGS) entry which is preliminary data.</text>
</comment>
<dbReference type="Proteomes" id="UP000623129">
    <property type="component" value="Unassembled WGS sequence"/>
</dbReference>
<gene>
    <name evidence="7" type="ORF">FCM35_KLT07789</name>
</gene>
<proteinExistence type="inferred from homology"/>
<keyword evidence="4" id="KW-0175">Coiled coil</keyword>
<dbReference type="EMBL" id="SWLB01000017">
    <property type="protein sequence ID" value="KAF3327671.1"/>
    <property type="molecule type" value="Genomic_DNA"/>
</dbReference>
<name>A0A833V7M0_9POAL</name>
<sequence length="112" mass="12945">MVKEIENQERESESESEGTEEKLSTEPLKNAIYNSEALLEKIKDIAWPKKIDWIHKLTIHHQPMEKIDVNDDLAHELAFYTQALERRHLSLTLQRIAFSEEQGSPAADHQGP</sequence>
<evidence type="ECO:0000256" key="6">
    <source>
        <dbReference type="SAM" id="MobiDB-lite"/>
    </source>
</evidence>
<dbReference type="GO" id="GO:0034399">
    <property type="term" value="C:nuclear periphery"/>
    <property type="evidence" value="ECO:0007669"/>
    <property type="project" value="TreeGrafter"/>
</dbReference>
<keyword evidence="8" id="KW-1185">Reference proteome</keyword>
<organism evidence="7 8">
    <name type="scientific">Carex littledalei</name>
    <dbReference type="NCBI Taxonomy" id="544730"/>
    <lineage>
        <taxon>Eukaryota</taxon>
        <taxon>Viridiplantae</taxon>
        <taxon>Streptophyta</taxon>
        <taxon>Embryophyta</taxon>
        <taxon>Tracheophyta</taxon>
        <taxon>Spermatophyta</taxon>
        <taxon>Magnoliopsida</taxon>
        <taxon>Liliopsida</taxon>
        <taxon>Poales</taxon>
        <taxon>Cyperaceae</taxon>
        <taxon>Cyperoideae</taxon>
        <taxon>Cariceae</taxon>
        <taxon>Carex</taxon>
        <taxon>Carex subgen. Euthyceras</taxon>
    </lineage>
</organism>
<dbReference type="GO" id="GO:0006364">
    <property type="term" value="P:rRNA processing"/>
    <property type="evidence" value="ECO:0007669"/>
    <property type="project" value="TreeGrafter"/>
</dbReference>
<dbReference type="GO" id="GO:0030687">
    <property type="term" value="C:preribosome, large subunit precursor"/>
    <property type="evidence" value="ECO:0007669"/>
    <property type="project" value="TreeGrafter"/>
</dbReference>
<dbReference type="PANTHER" id="PTHR13028:SF0">
    <property type="entry name" value="RRNA-PROCESSING PROTEIN EBP2-RELATED"/>
    <property type="match status" value="1"/>
</dbReference>
<evidence type="ECO:0000256" key="5">
    <source>
        <dbReference type="ARBA" id="ARBA00023242"/>
    </source>
</evidence>
<evidence type="ECO:0000256" key="2">
    <source>
        <dbReference type="ARBA" id="ARBA00007336"/>
    </source>
</evidence>
<accession>A0A833V7M0</accession>
<dbReference type="Pfam" id="PF05890">
    <property type="entry name" value="Ebp2"/>
    <property type="match status" value="1"/>
</dbReference>
<dbReference type="PANTHER" id="PTHR13028">
    <property type="entry name" value="RRNA PROCESSING PROTEIN EBNA1-BINDING PROTEIN-RELATED"/>
    <property type="match status" value="1"/>
</dbReference>
<comment type="similarity">
    <text evidence="2">Belongs to the EBP2 family.</text>
</comment>
<feature type="compositionally biased region" description="Basic and acidic residues" evidence="6">
    <location>
        <begin position="1"/>
        <end position="24"/>
    </location>
</feature>
<feature type="region of interest" description="Disordered" evidence="6">
    <location>
        <begin position="1"/>
        <end position="26"/>
    </location>
</feature>
<evidence type="ECO:0000256" key="1">
    <source>
        <dbReference type="ARBA" id="ARBA00004604"/>
    </source>
</evidence>
<protein>
    <submittedName>
        <fullName evidence="7">rRNA-processing protein EBP2</fullName>
    </submittedName>
</protein>
<keyword evidence="5" id="KW-0539">Nucleus</keyword>
<dbReference type="GO" id="GO:0042273">
    <property type="term" value="P:ribosomal large subunit biogenesis"/>
    <property type="evidence" value="ECO:0007669"/>
    <property type="project" value="TreeGrafter"/>
</dbReference>
<evidence type="ECO:0000313" key="7">
    <source>
        <dbReference type="EMBL" id="KAF3327671.1"/>
    </source>
</evidence>